<dbReference type="InterPro" id="IPR016186">
    <property type="entry name" value="C-type_lectin-like/link_sf"/>
</dbReference>
<sequence length="166" mass="18130">MFNYETGLCTPGSSISRIELPPSSAEGSLYYSCDSHQGFSLKTYGSTVACVGLFRPKLNYTMADAECTNKGGFLMSVKTVDKLIILTQIWDFNNTWVGCDDLAEQGQYRWKEDGDLLTTETISSIFSKNEPSDNGQDCVNIGAGSGKLGDMLCQMSAPYVCEILLP</sequence>
<dbReference type="Gene3D" id="3.10.100.10">
    <property type="entry name" value="Mannose-Binding Protein A, subunit A"/>
    <property type="match status" value="1"/>
</dbReference>
<gene>
    <name evidence="2" type="ORF">CUNI_LOCUS14479</name>
</gene>
<organism evidence="2 3">
    <name type="scientific">Candidula unifasciata</name>
    <dbReference type="NCBI Taxonomy" id="100452"/>
    <lineage>
        <taxon>Eukaryota</taxon>
        <taxon>Metazoa</taxon>
        <taxon>Spiralia</taxon>
        <taxon>Lophotrochozoa</taxon>
        <taxon>Mollusca</taxon>
        <taxon>Gastropoda</taxon>
        <taxon>Heterobranchia</taxon>
        <taxon>Euthyneura</taxon>
        <taxon>Panpulmonata</taxon>
        <taxon>Eupulmonata</taxon>
        <taxon>Stylommatophora</taxon>
        <taxon>Helicina</taxon>
        <taxon>Helicoidea</taxon>
        <taxon>Geomitridae</taxon>
        <taxon>Candidula</taxon>
    </lineage>
</organism>
<evidence type="ECO:0000259" key="1">
    <source>
        <dbReference type="PROSITE" id="PS50041"/>
    </source>
</evidence>
<dbReference type="Proteomes" id="UP000678393">
    <property type="component" value="Unassembled WGS sequence"/>
</dbReference>
<protein>
    <recommendedName>
        <fullName evidence="1">C-type lectin domain-containing protein</fullName>
    </recommendedName>
</protein>
<dbReference type="PANTHER" id="PTHR22801">
    <property type="entry name" value="LITHOSTATHINE"/>
    <property type="match status" value="1"/>
</dbReference>
<keyword evidence="3" id="KW-1185">Reference proteome</keyword>
<dbReference type="OrthoDB" id="6162675at2759"/>
<dbReference type="Pfam" id="PF00059">
    <property type="entry name" value="Lectin_C"/>
    <property type="match status" value="1"/>
</dbReference>
<proteinExistence type="predicted"/>
<reference evidence="2" key="1">
    <citation type="submission" date="2021-04" db="EMBL/GenBank/DDBJ databases">
        <authorList>
            <consortium name="Molecular Ecology Group"/>
        </authorList>
    </citation>
    <scope>NUCLEOTIDE SEQUENCE</scope>
</reference>
<accession>A0A8S3ZR87</accession>
<dbReference type="InterPro" id="IPR050801">
    <property type="entry name" value="Ca-Dep_Lectins_ImmuneDev"/>
</dbReference>
<dbReference type="CDD" id="cd00037">
    <property type="entry name" value="CLECT"/>
    <property type="match status" value="1"/>
</dbReference>
<evidence type="ECO:0000313" key="2">
    <source>
        <dbReference type="EMBL" id="CAG5128921.1"/>
    </source>
</evidence>
<dbReference type="SUPFAM" id="SSF56436">
    <property type="entry name" value="C-type lectin-like"/>
    <property type="match status" value="1"/>
</dbReference>
<comment type="caution">
    <text evidence="2">The sequence shown here is derived from an EMBL/GenBank/DDBJ whole genome shotgun (WGS) entry which is preliminary data.</text>
</comment>
<dbReference type="InterPro" id="IPR016187">
    <property type="entry name" value="CTDL_fold"/>
</dbReference>
<dbReference type="InterPro" id="IPR001304">
    <property type="entry name" value="C-type_lectin-like"/>
</dbReference>
<evidence type="ECO:0000313" key="3">
    <source>
        <dbReference type="Proteomes" id="UP000678393"/>
    </source>
</evidence>
<dbReference type="EMBL" id="CAJHNH020003269">
    <property type="protein sequence ID" value="CAG5128921.1"/>
    <property type="molecule type" value="Genomic_DNA"/>
</dbReference>
<name>A0A8S3ZR87_9EUPU</name>
<dbReference type="PANTHER" id="PTHR22801:SF63">
    <property type="entry name" value="C-TYPE LECTIN DOMAIN-CONTAINING PROTEIN"/>
    <property type="match status" value="1"/>
</dbReference>
<dbReference type="PROSITE" id="PS50041">
    <property type="entry name" value="C_TYPE_LECTIN_2"/>
    <property type="match status" value="1"/>
</dbReference>
<feature type="domain" description="C-type lectin" evidence="1">
    <location>
        <begin position="50"/>
        <end position="162"/>
    </location>
</feature>
<dbReference type="AlphaFoldDB" id="A0A8S3ZR87"/>